<dbReference type="HOGENOM" id="CLU_030284_1_0_1"/>
<dbReference type="OrthoDB" id="2019572at2759"/>
<evidence type="ECO:0000256" key="2">
    <source>
        <dbReference type="ARBA" id="ARBA00004613"/>
    </source>
</evidence>
<comment type="cofactor">
    <cofactor evidence="1">
        <name>Cu(2+)</name>
        <dbReference type="ChEBI" id="CHEBI:29036"/>
    </cofactor>
</comment>
<dbReference type="InParanoid" id="B0CYY7"/>
<accession>B0CYY7</accession>
<protein>
    <submittedName>
        <fullName evidence="13">Predicted protein</fullName>
    </submittedName>
</protein>
<dbReference type="Pfam" id="PF22810">
    <property type="entry name" value="LPMO_AA14"/>
    <property type="match status" value="1"/>
</dbReference>
<dbReference type="GO" id="GO:0005576">
    <property type="term" value="C:extracellular region"/>
    <property type="evidence" value="ECO:0007669"/>
    <property type="project" value="UniProtKB-SubCell"/>
</dbReference>
<evidence type="ECO:0000256" key="1">
    <source>
        <dbReference type="ARBA" id="ARBA00001973"/>
    </source>
</evidence>
<keyword evidence="6" id="KW-0560">Oxidoreductase</keyword>
<evidence type="ECO:0000256" key="5">
    <source>
        <dbReference type="ARBA" id="ARBA00022729"/>
    </source>
</evidence>
<keyword evidence="9" id="KW-1015">Disulfide bond</keyword>
<sequence>MTTASSSFLFVLVFSGFLTSVNAHVGAWHKGMYCLKGNVQGVDDRQTNAAFQPMYKLTKREWWFHHINNCDEFPPAPGDFLELPANGTVTIEHAVNRVFTTVAPDPVLGTFVDGKEHPGLGFTDEGKDGGCIVEPNIHTQNETMAAGTALAISYTSDLTKVTPENLVVFSVLYNTPWRRIANFAVPDLPACPPEGCMCAWGWIPNGCGEPNMYMQGFKCRVTNASPVASRMVGRAKPPVWCAGDPSKCVKGPKQVRDLGRMPSSQCSTGIQMLYWNQLEGNNIEVTGYNAAGQPNFPGYNMKCGFENGAQNDIFL</sequence>
<evidence type="ECO:0000256" key="10">
    <source>
        <dbReference type="ARBA" id="ARBA00023180"/>
    </source>
</evidence>
<organism evidence="14">
    <name type="scientific">Laccaria bicolor (strain S238N-H82 / ATCC MYA-4686)</name>
    <name type="common">Bicoloured deceiver</name>
    <name type="synonym">Laccaria laccata var. bicolor</name>
    <dbReference type="NCBI Taxonomy" id="486041"/>
    <lineage>
        <taxon>Eukaryota</taxon>
        <taxon>Fungi</taxon>
        <taxon>Dikarya</taxon>
        <taxon>Basidiomycota</taxon>
        <taxon>Agaricomycotina</taxon>
        <taxon>Agaricomycetes</taxon>
        <taxon>Agaricomycetidae</taxon>
        <taxon>Agaricales</taxon>
        <taxon>Agaricineae</taxon>
        <taxon>Hydnangiaceae</taxon>
        <taxon>Laccaria</taxon>
    </lineage>
</organism>
<evidence type="ECO:0000256" key="4">
    <source>
        <dbReference type="ARBA" id="ARBA00022723"/>
    </source>
</evidence>
<gene>
    <name evidence="13" type="ORF">LACBIDRAFT_312050</name>
</gene>
<evidence type="ECO:0000256" key="12">
    <source>
        <dbReference type="SAM" id="SignalP"/>
    </source>
</evidence>
<dbReference type="InterPro" id="IPR054497">
    <property type="entry name" value="LPMO_AA14"/>
</dbReference>
<evidence type="ECO:0000256" key="3">
    <source>
        <dbReference type="ARBA" id="ARBA00022525"/>
    </source>
</evidence>
<comment type="similarity">
    <text evidence="11">Belongs to the polysaccharide monooxygenase AA14 family.</text>
</comment>
<name>B0CYY7_LACBS</name>
<dbReference type="KEGG" id="lbc:LACBIDRAFT_312050"/>
<evidence type="ECO:0000313" key="14">
    <source>
        <dbReference type="Proteomes" id="UP000001194"/>
    </source>
</evidence>
<dbReference type="GO" id="GO:0004497">
    <property type="term" value="F:monooxygenase activity"/>
    <property type="evidence" value="ECO:0007669"/>
    <property type="project" value="UniProtKB-KW"/>
</dbReference>
<feature type="signal peptide" evidence="12">
    <location>
        <begin position="1"/>
        <end position="23"/>
    </location>
</feature>
<feature type="chain" id="PRO_5002747033" evidence="12">
    <location>
        <begin position="24"/>
        <end position="315"/>
    </location>
</feature>
<keyword evidence="5 12" id="KW-0732">Signal</keyword>
<dbReference type="GeneID" id="6072707"/>
<evidence type="ECO:0000256" key="6">
    <source>
        <dbReference type="ARBA" id="ARBA00023002"/>
    </source>
</evidence>
<dbReference type="AlphaFoldDB" id="B0CYY7"/>
<comment type="subcellular location">
    <subcellularLocation>
        <location evidence="2">Secreted</location>
    </subcellularLocation>
</comment>
<dbReference type="GO" id="GO:0046872">
    <property type="term" value="F:metal ion binding"/>
    <property type="evidence" value="ECO:0007669"/>
    <property type="project" value="UniProtKB-KW"/>
</dbReference>
<dbReference type="EMBL" id="DS547094">
    <property type="protein sequence ID" value="EDR12966.1"/>
    <property type="molecule type" value="Genomic_DNA"/>
</dbReference>
<evidence type="ECO:0000256" key="7">
    <source>
        <dbReference type="ARBA" id="ARBA00023008"/>
    </source>
</evidence>
<evidence type="ECO:0000256" key="11">
    <source>
        <dbReference type="ARBA" id="ARBA00046340"/>
    </source>
</evidence>
<keyword evidence="3" id="KW-0964">Secreted</keyword>
<evidence type="ECO:0000313" key="13">
    <source>
        <dbReference type="EMBL" id="EDR12966.1"/>
    </source>
</evidence>
<dbReference type="RefSeq" id="XP_001877230.1">
    <property type="nucleotide sequence ID" value="XM_001877195.1"/>
</dbReference>
<keyword evidence="8" id="KW-0503">Monooxygenase</keyword>
<reference evidence="13 14" key="1">
    <citation type="journal article" date="2008" name="Nature">
        <title>The genome of Laccaria bicolor provides insights into mycorrhizal symbiosis.</title>
        <authorList>
            <person name="Martin F."/>
            <person name="Aerts A."/>
            <person name="Ahren D."/>
            <person name="Brun A."/>
            <person name="Danchin E.G.J."/>
            <person name="Duchaussoy F."/>
            <person name="Gibon J."/>
            <person name="Kohler A."/>
            <person name="Lindquist E."/>
            <person name="Pereda V."/>
            <person name="Salamov A."/>
            <person name="Shapiro H.J."/>
            <person name="Wuyts J."/>
            <person name="Blaudez D."/>
            <person name="Buee M."/>
            <person name="Brokstein P."/>
            <person name="Canbaeck B."/>
            <person name="Cohen D."/>
            <person name="Courty P.E."/>
            <person name="Coutinho P.M."/>
            <person name="Delaruelle C."/>
            <person name="Detter J.C."/>
            <person name="Deveau A."/>
            <person name="DiFazio S."/>
            <person name="Duplessis S."/>
            <person name="Fraissinet-Tachet L."/>
            <person name="Lucic E."/>
            <person name="Frey-Klett P."/>
            <person name="Fourrey C."/>
            <person name="Feussner I."/>
            <person name="Gay G."/>
            <person name="Grimwood J."/>
            <person name="Hoegger P.J."/>
            <person name="Jain P."/>
            <person name="Kilaru S."/>
            <person name="Labbe J."/>
            <person name="Lin Y.C."/>
            <person name="Legue V."/>
            <person name="Le Tacon F."/>
            <person name="Marmeisse R."/>
            <person name="Melayah D."/>
            <person name="Montanini B."/>
            <person name="Muratet M."/>
            <person name="Nehls U."/>
            <person name="Niculita-Hirzel H."/>
            <person name="Oudot-Le Secq M.P."/>
            <person name="Peter M."/>
            <person name="Quesneville H."/>
            <person name="Rajashekar B."/>
            <person name="Reich M."/>
            <person name="Rouhier N."/>
            <person name="Schmutz J."/>
            <person name="Yin T."/>
            <person name="Chalot M."/>
            <person name="Henrissat B."/>
            <person name="Kuees U."/>
            <person name="Lucas S."/>
            <person name="Van de Peer Y."/>
            <person name="Podila G.K."/>
            <person name="Polle A."/>
            <person name="Pukkila P.J."/>
            <person name="Richardson P.M."/>
            <person name="Rouze P."/>
            <person name="Sanders I.R."/>
            <person name="Stajich J.E."/>
            <person name="Tunlid A."/>
            <person name="Tuskan G."/>
            <person name="Grigoriev I.V."/>
        </authorList>
    </citation>
    <scope>NUCLEOTIDE SEQUENCE [LARGE SCALE GENOMIC DNA]</scope>
    <source>
        <strain evidence="14">S238N-H82 / ATCC MYA-4686</strain>
    </source>
</reference>
<keyword evidence="4" id="KW-0479">Metal-binding</keyword>
<evidence type="ECO:0000256" key="9">
    <source>
        <dbReference type="ARBA" id="ARBA00023157"/>
    </source>
</evidence>
<keyword evidence="10" id="KW-0325">Glycoprotein</keyword>
<keyword evidence="14" id="KW-1185">Reference proteome</keyword>
<keyword evidence="7" id="KW-0186">Copper</keyword>
<evidence type="ECO:0000256" key="8">
    <source>
        <dbReference type="ARBA" id="ARBA00023033"/>
    </source>
</evidence>
<dbReference type="Proteomes" id="UP000001194">
    <property type="component" value="Unassembled WGS sequence"/>
</dbReference>
<proteinExistence type="inferred from homology"/>